<evidence type="ECO:0000256" key="8">
    <source>
        <dbReference type="ARBA" id="ARBA00022737"/>
    </source>
</evidence>
<name>A0ABD2QTB3_9SOLN</name>
<evidence type="ECO:0000259" key="15">
    <source>
        <dbReference type="Pfam" id="PF23559"/>
    </source>
</evidence>
<dbReference type="InterPro" id="IPR027417">
    <property type="entry name" value="P-loop_NTPase"/>
</dbReference>
<evidence type="ECO:0000256" key="3">
    <source>
        <dbReference type="ARBA" id="ARBA00004496"/>
    </source>
</evidence>
<evidence type="ECO:0000256" key="11">
    <source>
        <dbReference type="ARBA" id="ARBA00022840"/>
    </source>
</evidence>
<dbReference type="GO" id="GO:0009626">
    <property type="term" value="P:plant-type hypersensitive response"/>
    <property type="evidence" value="ECO:0007669"/>
    <property type="project" value="UniProtKB-KW"/>
</dbReference>
<keyword evidence="9" id="KW-0547">Nucleotide-binding</keyword>
<evidence type="ECO:0000259" key="14">
    <source>
        <dbReference type="Pfam" id="PF00931"/>
    </source>
</evidence>
<evidence type="ECO:0000256" key="2">
    <source>
        <dbReference type="ARBA" id="ARBA00004170"/>
    </source>
</evidence>
<dbReference type="InterPro" id="IPR058922">
    <property type="entry name" value="WHD_DRP"/>
</dbReference>
<dbReference type="PANTHER" id="PTHR23155:SF1152">
    <property type="entry name" value="AAA+ ATPASE DOMAIN-CONTAINING PROTEIN"/>
    <property type="match status" value="1"/>
</dbReference>
<feature type="domain" description="NB-ARC" evidence="14">
    <location>
        <begin position="178"/>
        <end position="353"/>
    </location>
</feature>
<keyword evidence="8" id="KW-0677">Repeat</keyword>
<dbReference type="Gene3D" id="1.20.5.4130">
    <property type="match status" value="1"/>
</dbReference>
<dbReference type="InterPro" id="IPR036388">
    <property type="entry name" value="WH-like_DNA-bd_sf"/>
</dbReference>
<reference evidence="17 18" key="1">
    <citation type="submission" date="2024-05" db="EMBL/GenBank/DDBJ databases">
        <title>De novo assembly of an allotetraploid wild potato.</title>
        <authorList>
            <person name="Hosaka A.J."/>
        </authorList>
    </citation>
    <scope>NUCLEOTIDE SEQUENCE [LARGE SCALE GENOMIC DNA]</scope>
    <source>
        <tissue evidence="17">Young leaves</tissue>
    </source>
</reference>
<keyword evidence="5" id="KW-0963">Cytoplasm</keyword>
<dbReference type="SUPFAM" id="SSF52540">
    <property type="entry name" value="P-loop containing nucleoside triphosphate hydrolases"/>
    <property type="match status" value="1"/>
</dbReference>
<accession>A0ABD2QTB3</accession>
<dbReference type="FunFam" id="3.40.50.300:FF:001091">
    <property type="entry name" value="Probable disease resistance protein At1g61300"/>
    <property type="match status" value="1"/>
</dbReference>
<keyword evidence="13" id="KW-0472">Membrane</keyword>
<dbReference type="InterPro" id="IPR002182">
    <property type="entry name" value="NB-ARC"/>
</dbReference>
<keyword evidence="6" id="KW-0433">Leucine-rich repeat</keyword>
<evidence type="ECO:0000256" key="5">
    <source>
        <dbReference type="ARBA" id="ARBA00022490"/>
    </source>
</evidence>
<keyword evidence="7" id="KW-0381">Hypersensitive response</keyword>
<evidence type="ECO:0000256" key="12">
    <source>
        <dbReference type="ARBA" id="ARBA00023054"/>
    </source>
</evidence>
<evidence type="ECO:0000256" key="13">
    <source>
        <dbReference type="ARBA" id="ARBA00023136"/>
    </source>
</evidence>
<evidence type="ECO:0000313" key="17">
    <source>
        <dbReference type="EMBL" id="KAL3322779.1"/>
    </source>
</evidence>
<dbReference type="Gene3D" id="1.10.10.10">
    <property type="entry name" value="Winged helix-like DNA-binding domain superfamily/Winged helix DNA-binding domain"/>
    <property type="match status" value="1"/>
</dbReference>
<dbReference type="Pfam" id="PF23598">
    <property type="entry name" value="LRR_14"/>
    <property type="match status" value="1"/>
</dbReference>
<dbReference type="GO" id="GO:0016020">
    <property type="term" value="C:membrane"/>
    <property type="evidence" value="ECO:0007669"/>
    <property type="project" value="UniProtKB-SubCell"/>
</dbReference>
<evidence type="ECO:0000256" key="9">
    <source>
        <dbReference type="ARBA" id="ARBA00022741"/>
    </source>
</evidence>
<dbReference type="Pfam" id="PF00931">
    <property type="entry name" value="NB-ARC"/>
    <property type="match status" value="1"/>
</dbReference>
<evidence type="ECO:0000256" key="7">
    <source>
        <dbReference type="ARBA" id="ARBA00022667"/>
    </source>
</evidence>
<dbReference type="InterPro" id="IPR032675">
    <property type="entry name" value="LRR_dom_sf"/>
</dbReference>
<evidence type="ECO:0000256" key="6">
    <source>
        <dbReference type="ARBA" id="ARBA00022614"/>
    </source>
</evidence>
<dbReference type="SUPFAM" id="SSF52058">
    <property type="entry name" value="L domain-like"/>
    <property type="match status" value="1"/>
</dbReference>
<proteinExistence type="inferred from homology"/>
<dbReference type="Pfam" id="PF23559">
    <property type="entry name" value="WHD_DRP"/>
    <property type="match status" value="1"/>
</dbReference>
<evidence type="ECO:0000256" key="1">
    <source>
        <dbReference type="ARBA" id="ARBA00002074"/>
    </source>
</evidence>
<dbReference type="Proteomes" id="UP001627284">
    <property type="component" value="Unassembled WGS sequence"/>
</dbReference>
<dbReference type="GO" id="GO:0051607">
    <property type="term" value="P:defense response to virus"/>
    <property type="evidence" value="ECO:0007669"/>
    <property type="project" value="UniProtKB-ARBA"/>
</dbReference>
<comment type="caution">
    <text evidence="17">The sequence shown here is derived from an EMBL/GenBank/DDBJ whole genome shotgun (WGS) entry which is preliminary data.</text>
</comment>
<keyword evidence="12" id="KW-0175">Coiled coil</keyword>
<keyword evidence="11" id="KW-0067">ATP-binding</keyword>
<dbReference type="Gene3D" id="1.10.8.430">
    <property type="entry name" value="Helical domain of apoptotic protease-activating factors"/>
    <property type="match status" value="1"/>
</dbReference>
<dbReference type="AlphaFoldDB" id="A0ABD2QTB3"/>
<evidence type="ECO:0000256" key="4">
    <source>
        <dbReference type="ARBA" id="ARBA00008894"/>
    </source>
</evidence>
<dbReference type="GO" id="GO:0005737">
    <property type="term" value="C:cytoplasm"/>
    <property type="evidence" value="ECO:0007669"/>
    <property type="project" value="UniProtKB-SubCell"/>
</dbReference>
<protein>
    <submittedName>
        <fullName evidence="17">Uncharacterized protein</fullName>
    </submittedName>
</protein>
<evidence type="ECO:0000256" key="10">
    <source>
        <dbReference type="ARBA" id="ARBA00022821"/>
    </source>
</evidence>
<dbReference type="EMBL" id="JBJKTR010000024">
    <property type="protein sequence ID" value="KAL3322779.1"/>
    <property type="molecule type" value="Genomic_DNA"/>
</dbReference>
<comment type="subcellular location">
    <subcellularLocation>
        <location evidence="3">Cytoplasm</location>
    </subcellularLocation>
    <subcellularLocation>
        <location evidence="2">Membrane</location>
        <topology evidence="2">Peripheral membrane protein</topology>
    </subcellularLocation>
</comment>
<dbReference type="GO" id="GO:0005524">
    <property type="term" value="F:ATP binding"/>
    <property type="evidence" value="ECO:0007669"/>
    <property type="project" value="UniProtKB-KW"/>
</dbReference>
<dbReference type="InterPro" id="IPR055414">
    <property type="entry name" value="LRR_R13L4/SHOC2-like"/>
</dbReference>
<dbReference type="FunFam" id="1.10.10.10:FF:000322">
    <property type="entry name" value="Probable disease resistance protein At1g63360"/>
    <property type="match status" value="1"/>
</dbReference>
<dbReference type="Gene3D" id="3.40.50.300">
    <property type="entry name" value="P-loop containing nucleotide triphosphate hydrolases"/>
    <property type="match status" value="1"/>
</dbReference>
<dbReference type="PRINTS" id="PR00364">
    <property type="entry name" value="DISEASERSIST"/>
</dbReference>
<dbReference type="InterPro" id="IPR044974">
    <property type="entry name" value="Disease_R_plants"/>
</dbReference>
<dbReference type="InterPro" id="IPR042197">
    <property type="entry name" value="Apaf_helical"/>
</dbReference>
<sequence length="962" mass="110930">MRGNIIISCGNYLHSTIYHTTCAFRESLYFDHTEVHMAYAAITCLMNTVQQSMEVTGYDLQSLYEKLECLRANLEKSSHRTSGDHVEELTRVEAEIIEVACSSEDMVDAESRKDEITRLGFLLKQQVERIDSAMNKWMIMAEKNMYMTKNEDNVIANTSSSQHALLEADENMMVGDENEFEMMQGKLTRGGRELKVVSIVGMGGIGKTTLANKLYSDPFIMSHFDIRGKVTVSQEYCMENVLLGLFSSLSGKSSHEFYEQQDDGELAEQLQKLLKAGRRYLVVIDDIWTTEAWDDIQLCFPDCNNGSRILMTTRNMDMAKYASSGNSTPYQMSLLDFKSSWNLLHTKVFDKELCVSHEFKEIGKQIALKCGGLPLAITVIAGVLSKLGKSLGEWQSVAENVSSVVSTDVDVQCMEVLALSYHHLPHHLKPCFLYFAIFPEDEVIFVDKLMELWVVEGFLKAEETKSVEQVAEKCLNDLIDRSLISIHNLSFDKKLESCQMHDVTRELCLREARNVNFVNVIREENDQNPYSQSMSSKSRGRISIQLINMPDDRVIEEKLSRYPNTVVSSIICFRMLWSMPKLLCFKLLRVLDLALVKCGAFPNGIIDLIHLRYLALSLSPGVERYLGEEIPSSIDIPLSISSLCYLQTLILNLPHSKGYQQREKKYPLILPSEILTMMQLRYLLLDWNYFRFHEPTEKRLVLRNLQCLSGWNPWYCTKFVFRLFPNLRKLQICGVKEDYCSCTDPYDFRDLDQLEELEFHLYYSFLPVCPFFLESTPSDYLRFTERERPSLTLPTVYYFQPLVLPPVDAFPQNLKKLAFSMTFLRWKDMSIVGQLPKLEALKLEYRACIGEEWEVVEEGFPRLKFLCLEDLNLEYWRASCDHFPCLERLFLEECRFLDSIPRDFADITTLALIDIRRCAESVGSSAKHIQQDIEENYSGSIEVHIRDPVKRGDDLKMPYKPN</sequence>
<gene>
    <name evidence="17" type="ORF">AABB24_040059</name>
</gene>
<comment type="similarity">
    <text evidence="4">Belongs to the disease resistance NB-LRR family.</text>
</comment>
<keyword evidence="10" id="KW-0611">Plant defense</keyword>
<evidence type="ECO:0000259" key="16">
    <source>
        <dbReference type="Pfam" id="PF23598"/>
    </source>
</evidence>
<feature type="domain" description="Disease resistance protein winged helix" evidence="15">
    <location>
        <begin position="437"/>
        <end position="507"/>
    </location>
</feature>
<dbReference type="PANTHER" id="PTHR23155">
    <property type="entry name" value="DISEASE RESISTANCE PROTEIN RP"/>
    <property type="match status" value="1"/>
</dbReference>
<comment type="function">
    <text evidence="1">Confers resistance to late blight (Phytophthora infestans) races carrying the avirulence gene Avr1. Resistance proteins guard the plant against pathogens that contain an appropriate avirulence protein via an indirect interaction with this avirulence protein. That triggers a defense system including the hypersensitive response, which restricts the pathogen growth.</text>
</comment>
<evidence type="ECO:0000313" key="18">
    <source>
        <dbReference type="Proteomes" id="UP001627284"/>
    </source>
</evidence>
<organism evidence="17 18">
    <name type="scientific">Solanum stoloniferum</name>
    <dbReference type="NCBI Taxonomy" id="62892"/>
    <lineage>
        <taxon>Eukaryota</taxon>
        <taxon>Viridiplantae</taxon>
        <taxon>Streptophyta</taxon>
        <taxon>Embryophyta</taxon>
        <taxon>Tracheophyta</taxon>
        <taxon>Spermatophyta</taxon>
        <taxon>Magnoliopsida</taxon>
        <taxon>eudicotyledons</taxon>
        <taxon>Gunneridae</taxon>
        <taxon>Pentapetalae</taxon>
        <taxon>asterids</taxon>
        <taxon>lamiids</taxon>
        <taxon>Solanales</taxon>
        <taxon>Solanaceae</taxon>
        <taxon>Solanoideae</taxon>
        <taxon>Solaneae</taxon>
        <taxon>Solanum</taxon>
    </lineage>
</organism>
<feature type="domain" description="Disease resistance R13L4/SHOC-2-like LRR" evidence="16">
    <location>
        <begin position="569"/>
        <end position="889"/>
    </location>
</feature>
<keyword evidence="18" id="KW-1185">Reference proteome</keyword>
<dbReference type="Gene3D" id="3.80.10.10">
    <property type="entry name" value="Ribonuclease Inhibitor"/>
    <property type="match status" value="1"/>
</dbReference>